<evidence type="ECO:0000313" key="2">
    <source>
        <dbReference type="EMBL" id="GIY53382.1"/>
    </source>
</evidence>
<evidence type="ECO:0000313" key="3">
    <source>
        <dbReference type="Proteomes" id="UP001054945"/>
    </source>
</evidence>
<feature type="region of interest" description="Disordered" evidence="1">
    <location>
        <begin position="1"/>
        <end position="22"/>
    </location>
</feature>
<evidence type="ECO:0000256" key="1">
    <source>
        <dbReference type="SAM" id="MobiDB-lite"/>
    </source>
</evidence>
<name>A0AAV4U6I6_CAEEX</name>
<reference evidence="2 3" key="1">
    <citation type="submission" date="2021-06" db="EMBL/GenBank/DDBJ databases">
        <title>Caerostris extrusa draft genome.</title>
        <authorList>
            <person name="Kono N."/>
            <person name="Arakawa K."/>
        </authorList>
    </citation>
    <scope>NUCLEOTIDE SEQUENCE [LARGE SCALE GENOMIC DNA]</scope>
</reference>
<comment type="caution">
    <text evidence="2">The sequence shown here is derived from an EMBL/GenBank/DDBJ whole genome shotgun (WGS) entry which is preliminary data.</text>
</comment>
<organism evidence="2 3">
    <name type="scientific">Caerostris extrusa</name>
    <name type="common">Bark spider</name>
    <name type="synonym">Caerostris bankana</name>
    <dbReference type="NCBI Taxonomy" id="172846"/>
    <lineage>
        <taxon>Eukaryota</taxon>
        <taxon>Metazoa</taxon>
        <taxon>Ecdysozoa</taxon>
        <taxon>Arthropoda</taxon>
        <taxon>Chelicerata</taxon>
        <taxon>Arachnida</taxon>
        <taxon>Araneae</taxon>
        <taxon>Araneomorphae</taxon>
        <taxon>Entelegynae</taxon>
        <taxon>Araneoidea</taxon>
        <taxon>Araneidae</taxon>
        <taxon>Caerostris</taxon>
    </lineage>
</organism>
<sequence length="89" mass="9102">MRGSDDSRGTVASAPLPAGLDGTCSSVVKCAAVAADGGFSMSGKRQRTEMPLHACITRQGLMASGPVPLACCNHGFRPLARIGESRSLV</sequence>
<proteinExistence type="predicted"/>
<gene>
    <name evidence="2" type="ORF">CEXT_513491</name>
</gene>
<accession>A0AAV4U6I6</accession>
<protein>
    <submittedName>
        <fullName evidence="2">Uncharacterized protein</fullName>
    </submittedName>
</protein>
<dbReference type="AlphaFoldDB" id="A0AAV4U6I6"/>
<dbReference type="EMBL" id="BPLR01012356">
    <property type="protein sequence ID" value="GIY53382.1"/>
    <property type="molecule type" value="Genomic_DNA"/>
</dbReference>
<keyword evidence="3" id="KW-1185">Reference proteome</keyword>
<dbReference type="Proteomes" id="UP001054945">
    <property type="component" value="Unassembled WGS sequence"/>
</dbReference>